<dbReference type="Gene3D" id="3.90.640.10">
    <property type="entry name" value="Actin, Chain A, domain 4"/>
    <property type="match status" value="1"/>
</dbReference>
<dbReference type="Gene3D" id="3.30.420.40">
    <property type="match status" value="3"/>
</dbReference>
<gene>
    <name evidence="3" type="ORF">HGM15179_017331</name>
</gene>
<evidence type="ECO:0000313" key="3">
    <source>
        <dbReference type="EMBL" id="TRZ09797.1"/>
    </source>
</evidence>
<dbReference type="EMBL" id="SWJQ01000997">
    <property type="protein sequence ID" value="TRZ09797.1"/>
    <property type="molecule type" value="Genomic_DNA"/>
</dbReference>
<dbReference type="CDD" id="cd13395">
    <property type="entry name" value="ASKHA_NBD_Arp4_ACTL6-like"/>
    <property type="match status" value="1"/>
</dbReference>
<feature type="non-terminal residue" evidence="3">
    <location>
        <position position="479"/>
    </location>
</feature>
<dbReference type="SUPFAM" id="SSF53067">
    <property type="entry name" value="Actin-like ATPase domain"/>
    <property type="match status" value="3"/>
</dbReference>
<evidence type="ECO:0000256" key="1">
    <source>
        <dbReference type="RuleBase" id="RU000487"/>
    </source>
</evidence>
<evidence type="ECO:0000313" key="4">
    <source>
        <dbReference type="Proteomes" id="UP000796761"/>
    </source>
</evidence>
<dbReference type="InterPro" id="IPR004001">
    <property type="entry name" value="Actin_CS"/>
</dbReference>
<dbReference type="InterPro" id="IPR004000">
    <property type="entry name" value="Actin"/>
</dbReference>
<comment type="caution">
    <text evidence="3">The sequence shown here is derived from an EMBL/GenBank/DDBJ whole genome shotgun (WGS) entry which is preliminary data.</text>
</comment>
<dbReference type="Gene3D" id="2.30.36.70">
    <property type="entry name" value="Actin, Chain A, domain 2"/>
    <property type="match status" value="1"/>
</dbReference>
<dbReference type="SMART" id="SM00268">
    <property type="entry name" value="ACTIN"/>
    <property type="match status" value="1"/>
</dbReference>
<dbReference type="AlphaFoldDB" id="A0A8K1LDH5"/>
<dbReference type="PANTHER" id="PTHR11937">
    <property type="entry name" value="ACTIN"/>
    <property type="match status" value="1"/>
</dbReference>
<dbReference type="FunFam" id="3.30.420.40:FF:000375">
    <property type="entry name" value="Actin-related protein 8"/>
    <property type="match status" value="1"/>
</dbReference>
<protein>
    <recommendedName>
        <fullName evidence="5">ACL6B protein</fullName>
    </recommendedName>
</protein>
<dbReference type="InterPro" id="IPR043129">
    <property type="entry name" value="ATPase_NBD"/>
</dbReference>
<name>A0A8K1LDH5_9PASS</name>
<reference evidence="3" key="1">
    <citation type="submission" date="2019-04" db="EMBL/GenBank/DDBJ databases">
        <title>Genome assembly of Zosterops borbonicus 15179.</title>
        <authorList>
            <person name="Leroy T."/>
            <person name="Anselmetti Y."/>
            <person name="Tilak M.-K."/>
            <person name="Nabholz B."/>
        </authorList>
    </citation>
    <scope>NUCLEOTIDE SEQUENCE</scope>
    <source>
        <strain evidence="3">HGM_15179</strain>
        <tissue evidence="3">Muscle</tissue>
    </source>
</reference>
<dbReference type="FunFam" id="3.30.420.40:FF:000796">
    <property type="entry name" value="Actin like 6B"/>
    <property type="match status" value="1"/>
</dbReference>
<evidence type="ECO:0000256" key="2">
    <source>
        <dbReference type="SAM" id="MobiDB-lite"/>
    </source>
</evidence>
<dbReference type="Proteomes" id="UP000796761">
    <property type="component" value="Unassembled WGS sequence"/>
</dbReference>
<comment type="similarity">
    <text evidence="1">Belongs to the actin family.</text>
</comment>
<proteinExistence type="inferred from homology"/>
<accession>A0A8K1LDH5</accession>
<dbReference type="OrthoDB" id="5132116at2759"/>
<keyword evidence="4" id="KW-1185">Reference proteome</keyword>
<dbReference type="FunFam" id="3.30.420.40:FF:000058">
    <property type="entry name" value="Putative actin-related protein 5"/>
    <property type="match status" value="1"/>
</dbReference>
<evidence type="ECO:0008006" key="5">
    <source>
        <dbReference type="Google" id="ProtNLM"/>
    </source>
</evidence>
<feature type="region of interest" description="Disordered" evidence="2">
    <location>
        <begin position="1"/>
        <end position="22"/>
    </location>
</feature>
<dbReference type="PROSITE" id="PS00432">
    <property type="entry name" value="ACTINS_2"/>
    <property type="match status" value="1"/>
</dbReference>
<organism evidence="3 4">
    <name type="scientific">Zosterops borbonicus</name>
    <dbReference type="NCBI Taxonomy" id="364589"/>
    <lineage>
        <taxon>Eukaryota</taxon>
        <taxon>Metazoa</taxon>
        <taxon>Chordata</taxon>
        <taxon>Craniata</taxon>
        <taxon>Vertebrata</taxon>
        <taxon>Euteleostomi</taxon>
        <taxon>Archelosauria</taxon>
        <taxon>Archosauria</taxon>
        <taxon>Dinosauria</taxon>
        <taxon>Saurischia</taxon>
        <taxon>Theropoda</taxon>
        <taxon>Coelurosauria</taxon>
        <taxon>Aves</taxon>
        <taxon>Neognathae</taxon>
        <taxon>Neoaves</taxon>
        <taxon>Telluraves</taxon>
        <taxon>Australaves</taxon>
        <taxon>Passeriformes</taxon>
        <taxon>Sylvioidea</taxon>
        <taxon>Zosteropidae</taxon>
        <taxon>Zosterops</taxon>
    </lineage>
</organism>
<dbReference type="Pfam" id="PF00022">
    <property type="entry name" value="Actin"/>
    <property type="match status" value="3"/>
</dbReference>
<dbReference type="PRINTS" id="PR00190">
    <property type="entry name" value="ACTIN"/>
</dbReference>
<sequence length="479" mass="52190">GGRRRGHVGGGSARVSPCPCPPVPHPRGSVGDLGGSHYPWGCPGSVTMSLCPPPSPDEVGALVFDIGSFSVRAGYAGEDCPKADFPTTVGLLSPDEVSLELDGDKDKKGGKVYYIDTNALHVAREGVEVLSPLKNGMIEDWECFQAILDHTYGKHVKSEPGLHPVLMSEAPWNTRAKREKLTELMFEHYNIPAFFLCKTAVLTAFANGRSTGLVLDSGATHTTAIPVHDGYILQQGIVKSPLAGDFISMQCRELFQELNIDIVPPYMIAAKEPVREGAPPSWKKKEKLPQVSKSWHNFTCNEVIQDFQASVLQVSDSPYDEQYFGDPPTPPKFPPQGLSGNTMLGVGHVVTTSIGMCDIDIRPGLYGSVIVTGGNTLLQGFTDRLNRELAQKTPPSMRLKLIASNSTMERRFSPWIGGSILASLSMRLKLIASNSTMERRFSPWIGGSILASLGTFQQMWISKQEYEEGGKQCVERKCP</sequence>